<dbReference type="RefSeq" id="WP_097231988.1">
    <property type="nucleotide sequence ID" value="NZ_OCNE01000011.1"/>
</dbReference>
<dbReference type="OrthoDB" id="5196645at2"/>
<evidence type="ECO:0000259" key="3">
    <source>
        <dbReference type="Pfam" id="PF07510"/>
    </source>
</evidence>
<feature type="signal peptide" evidence="2">
    <location>
        <begin position="1"/>
        <end position="22"/>
    </location>
</feature>
<protein>
    <recommendedName>
        <fullName evidence="3">GmrSD restriction endonucleases C-terminal domain-containing protein</fullName>
    </recommendedName>
</protein>
<feature type="chain" id="PRO_5039628269" description="GmrSD restriction endonucleases C-terminal domain-containing protein" evidence="2">
    <location>
        <begin position="23"/>
        <end position="227"/>
    </location>
</feature>
<gene>
    <name evidence="4" type="ORF">SAMN06297387_11163</name>
</gene>
<dbReference type="PROSITE" id="PS51257">
    <property type="entry name" value="PROKAR_LIPOPROTEIN"/>
    <property type="match status" value="1"/>
</dbReference>
<accession>A0A286DY04</accession>
<dbReference type="PANTHER" id="PTHR24094:SF15">
    <property type="entry name" value="AMP-DEPENDENT SYNTHETASE_LIGASE DOMAIN-CONTAINING PROTEIN-RELATED"/>
    <property type="match status" value="1"/>
</dbReference>
<dbReference type="Proteomes" id="UP000219072">
    <property type="component" value="Unassembled WGS sequence"/>
</dbReference>
<evidence type="ECO:0000313" key="4">
    <source>
        <dbReference type="EMBL" id="SOD63516.1"/>
    </source>
</evidence>
<keyword evidence="5" id="KW-1185">Reference proteome</keyword>
<reference evidence="4 5" key="1">
    <citation type="submission" date="2017-09" db="EMBL/GenBank/DDBJ databases">
        <authorList>
            <person name="Ehlers B."/>
            <person name="Leendertz F.H."/>
        </authorList>
    </citation>
    <scope>NUCLEOTIDE SEQUENCE [LARGE SCALE GENOMIC DNA]</scope>
    <source>
        <strain evidence="4 5">CGMCC 4.7095</strain>
    </source>
</reference>
<feature type="region of interest" description="Disordered" evidence="1">
    <location>
        <begin position="22"/>
        <end position="55"/>
    </location>
</feature>
<organism evidence="4 5">
    <name type="scientific">Streptomyces zhaozhouensis</name>
    <dbReference type="NCBI Taxonomy" id="1300267"/>
    <lineage>
        <taxon>Bacteria</taxon>
        <taxon>Bacillati</taxon>
        <taxon>Actinomycetota</taxon>
        <taxon>Actinomycetes</taxon>
        <taxon>Kitasatosporales</taxon>
        <taxon>Streptomycetaceae</taxon>
        <taxon>Streptomyces</taxon>
    </lineage>
</organism>
<feature type="domain" description="GmrSD restriction endonucleases C-terminal" evidence="3">
    <location>
        <begin position="124"/>
        <end position="221"/>
    </location>
</feature>
<feature type="compositionally biased region" description="Basic and acidic residues" evidence="1">
    <location>
        <begin position="30"/>
        <end position="42"/>
    </location>
</feature>
<proteinExistence type="predicted"/>
<dbReference type="InterPro" id="IPR011089">
    <property type="entry name" value="GmrSD_C"/>
</dbReference>
<dbReference type="Pfam" id="PF07510">
    <property type="entry name" value="GmrSD_C"/>
    <property type="match status" value="1"/>
</dbReference>
<dbReference type="AlphaFoldDB" id="A0A286DY04"/>
<dbReference type="EMBL" id="OCNE01000011">
    <property type="protein sequence ID" value="SOD63516.1"/>
    <property type="molecule type" value="Genomic_DNA"/>
</dbReference>
<name>A0A286DY04_9ACTN</name>
<keyword evidence="2" id="KW-0732">Signal</keyword>
<sequence>MARSSWATVWVALATVPLALTAGCGTDEDQAPRDDAETRPSADPRALPGLPDVDSAREQLAALTVAEPASMDGYSRDRFPHWSTEDGCTVRQQVLQRDGEDVRVDDDCQPTSGTWVSPYDNVTVTEAGEVDIDHMVPLANAWRSGADEWNDDEREEFANDLTRPQLLAASARSNRAKGDQGPEAWTPEAEEFHCDYGRAWTAVKHHYDLTVTDAEGDKLGEMLDTCG</sequence>
<evidence type="ECO:0000256" key="2">
    <source>
        <dbReference type="SAM" id="SignalP"/>
    </source>
</evidence>
<evidence type="ECO:0000313" key="5">
    <source>
        <dbReference type="Proteomes" id="UP000219072"/>
    </source>
</evidence>
<evidence type="ECO:0000256" key="1">
    <source>
        <dbReference type="SAM" id="MobiDB-lite"/>
    </source>
</evidence>
<dbReference type="PANTHER" id="PTHR24094">
    <property type="entry name" value="SECRETED PROTEIN"/>
    <property type="match status" value="1"/>
</dbReference>